<reference evidence="4 5" key="1">
    <citation type="submission" date="2024-01" db="EMBL/GenBank/DDBJ databases">
        <authorList>
            <consortium name="Genoscope - CEA"/>
            <person name="William W."/>
        </authorList>
    </citation>
    <scope>NUCLEOTIDE SEQUENCE [LARGE SCALE GENOMIC DNA]</scope>
    <source>
        <strain evidence="4 5">29B2s-10</strain>
    </source>
</reference>
<keyword evidence="1" id="KW-0863">Zinc-finger</keyword>
<dbReference type="EMBL" id="OZ004259">
    <property type="protein sequence ID" value="CAK7917151.1"/>
    <property type="molecule type" value="Genomic_DNA"/>
</dbReference>
<dbReference type="InterPro" id="IPR013087">
    <property type="entry name" value="Znf_C2H2_type"/>
</dbReference>
<keyword evidence="1" id="KW-0479">Metal-binding</keyword>
<feature type="domain" description="C2H2-type" evidence="3">
    <location>
        <begin position="413"/>
        <end position="450"/>
    </location>
</feature>
<evidence type="ECO:0000256" key="1">
    <source>
        <dbReference type="PROSITE-ProRule" id="PRU00042"/>
    </source>
</evidence>
<feature type="compositionally biased region" description="Basic and acidic residues" evidence="2">
    <location>
        <begin position="267"/>
        <end position="281"/>
    </location>
</feature>
<sequence length="550" mass="62161">MTTPGGLLGHISSVSVPFQKSSSVMDLLTKNDGRPEGESVTKTVETPIKAVEGQPPTNIVPETIPADSVQVNRLISPPTILRQPIPQVSARSVDLVQEQKPASISYTEQLTAYLPLGEIVEVLRVGSPSTMKEYSEHIFKIISLLHDDKLSHEQFHILETKLFQLMEQLPNYSDPSEYIHSQLHVLVERNFDVFIKVSTGSKHVELATRTTRFLTSVMMSLNYWEIYNLLAWKPAMYHFLMVIQFDLNDCYTKFLREYGKYTSRKQQKAEEAEIRQREARRSRSTRTKRLYSDDASSTYLSDEDSTGYSEVSNDHDKFVSEAIAGNPKTKRKSRVDTKLTAHRIIKKTNAQAAAAAAAAASASASASTSRFDTSADAAYMDDTGHEGSSQHSLMSPSNKSSNKSSNYDPDVVHECQLPSADEPNKMCLRRFSRKYELIRHQETVHSKKKKLFKCYVCVKQNPSIGPRIFTRHDTLAKHIRVNHKISGKEAKAEVAYSKKHAEVVEEGDITVHVGRRKTKVDFELRAHMEKRKISKDDDSMDDISDDPYDE</sequence>
<protein>
    <submittedName>
        <fullName evidence="4">Filamentous growth regulator 15</fullName>
    </submittedName>
</protein>
<feature type="region of interest" description="Disordered" evidence="2">
    <location>
        <begin position="379"/>
        <end position="411"/>
    </location>
</feature>
<gene>
    <name evidence="4" type="primary">FGR15</name>
    <name evidence="4" type="ORF">CAAN4_G07162</name>
</gene>
<evidence type="ECO:0000256" key="2">
    <source>
        <dbReference type="SAM" id="MobiDB-lite"/>
    </source>
</evidence>
<accession>A0ABP0EHB9</accession>
<evidence type="ECO:0000313" key="5">
    <source>
        <dbReference type="Proteomes" id="UP001497600"/>
    </source>
</evidence>
<feature type="compositionally biased region" description="Polar residues" evidence="2">
    <location>
        <begin position="294"/>
        <end position="311"/>
    </location>
</feature>
<evidence type="ECO:0000259" key="3">
    <source>
        <dbReference type="PROSITE" id="PS50157"/>
    </source>
</evidence>
<evidence type="ECO:0000313" key="4">
    <source>
        <dbReference type="EMBL" id="CAK7917151.1"/>
    </source>
</evidence>
<dbReference type="PROSITE" id="PS50157">
    <property type="entry name" value="ZINC_FINGER_C2H2_2"/>
    <property type="match status" value="1"/>
</dbReference>
<feature type="region of interest" description="Disordered" evidence="2">
    <location>
        <begin position="266"/>
        <end position="312"/>
    </location>
</feature>
<name>A0ABP0EHB9_9ASCO</name>
<organism evidence="4 5">
    <name type="scientific">[Candida] anglica</name>
    <dbReference type="NCBI Taxonomy" id="148631"/>
    <lineage>
        <taxon>Eukaryota</taxon>
        <taxon>Fungi</taxon>
        <taxon>Dikarya</taxon>
        <taxon>Ascomycota</taxon>
        <taxon>Saccharomycotina</taxon>
        <taxon>Pichiomycetes</taxon>
        <taxon>Debaryomycetaceae</taxon>
        <taxon>Kurtzmaniella</taxon>
    </lineage>
</organism>
<feature type="compositionally biased region" description="Low complexity" evidence="2">
    <location>
        <begin position="395"/>
        <end position="406"/>
    </location>
</feature>
<feature type="compositionally biased region" description="Acidic residues" evidence="2">
    <location>
        <begin position="538"/>
        <end position="550"/>
    </location>
</feature>
<proteinExistence type="predicted"/>
<dbReference type="Proteomes" id="UP001497600">
    <property type="component" value="Chromosome G"/>
</dbReference>
<feature type="region of interest" description="Disordered" evidence="2">
    <location>
        <begin position="531"/>
        <end position="550"/>
    </location>
</feature>
<keyword evidence="5" id="KW-1185">Reference proteome</keyword>
<dbReference type="Gene3D" id="3.30.160.60">
    <property type="entry name" value="Classic Zinc Finger"/>
    <property type="match status" value="1"/>
</dbReference>
<keyword evidence="1" id="KW-0862">Zinc</keyword>